<proteinExistence type="inferred from homology"/>
<evidence type="ECO:0000313" key="5">
    <source>
        <dbReference type="Proteomes" id="UP001181622"/>
    </source>
</evidence>
<comment type="caution">
    <text evidence="4">The sequence shown here is derived from an EMBL/GenBank/DDBJ whole genome shotgun (WGS) entry which is preliminary data.</text>
</comment>
<evidence type="ECO:0000256" key="1">
    <source>
        <dbReference type="ARBA" id="ARBA00006484"/>
    </source>
</evidence>
<keyword evidence="2" id="KW-0560">Oxidoreductase</keyword>
<dbReference type="PANTHER" id="PTHR48107">
    <property type="entry name" value="NADPH-DEPENDENT ALDEHYDE REDUCTASE-LIKE PROTEIN, CHLOROPLASTIC-RELATED"/>
    <property type="match status" value="1"/>
</dbReference>
<dbReference type="Gene3D" id="3.40.50.720">
    <property type="entry name" value="NAD(P)-binding Rossmann-like Domain"/>
    <property type="match status" value="1"/>
</dbReference>
<name>A0ABU1DBC4_9HYPH</name>
<dbReference type="PROSITE" id="PS00061">
    <property type="entry name" value="ADH_SHORT"/>
    <property type="match status" value="1"/>
</dbReference>
<dbReference type="InterPro" id="IPR020904">
    <property type="entry name" value="Sc_DH/Rdtase_CS"/>
</dbReference>
<reference evidence="4" key="1">
    <citation type="submission" date="2020-10" db="EMBL/GenBank/DDBJ databases">
        <authorList>
            <person name="Abbas A."/>
            <person name="Razzaq R."/>
            <person name="Waqas M."/>
            <person name="Abbas N."/>
            <person name="Nielsen T.K."/>
            <person name="Hansen L.H."/>
            <person name="Hussain S."/>
            <person name="Shahid M."/>
        </authorList>
    </citation>
    <scope>NUCLEOTIDE SEQUENCE</scope>
    <source>
        <strain evidence="4">S14</strain>
    </source>
</reference>
<dbReference type="InterPro" id="IPR036291">
    <property type="entry name" value="NAD(P)-bd_dom_sf"/>
</dbReference>
<dbReference type="PANTHER" id="PTHR48107:SF16">
    <property type="entry name" value="NADPH-DEPENDENT ALDEHYDE REDUCTASE 1, CHLOROPLASTIC"/>
    <property type="match status" value="1"/>
</dbReference>
<evidence type="ECO:0000313" key="4">
    <source>
        <dbReference type="EMBL" id="MDR4305412.1"/>
    </source>
</evidence>
<dbReference type="SUPFAM" id="SSF51735">
    <property type="entry name" value="NAD(P)-binding Rossmann-fold domains"/>
    <property type="match status" value="1"/>
</dbReference>
<dbReference type="Pfam" id="PF13561">
    <property type="entry name" value="adh_short_C2"/>
    <property type="match status" value="1"/>
</dbReference>
<feature type="compositionally biased region" description="Basic residues" evidence="3">
    <location>
        <begin position="1"/>
        <end position="11"/>
    </location>
</feature>
<dbReference type="PRINTS" id="PR00080">
    <property type="entry name" value="SDRFAMILY"/>
</dbReference>
<feature type="compositionally biased region" description="Basic and acidic residues" evidence="3">
    <location>
        <begin position="93"/>
        <end position="109"/>
    </location>
</feature>
<keyword evidence="5" id="KW-1185">Reference proteome</keyword>
<dbReference type="InterPro" id="IPR002347">
    <property type="entry name" value="SDR_fam"/>
</dbReference>
<evidence type="ECO:0000256" key="2">
    <source>
        <dbReference type="ARBA" id="ARBA00023002"/>
    </source>
</evidence>
<dbReference type="EMBL" id="JADBEO010000003">
    <property type="protein sequence ID" value="MDR4305412.1"/>
    <property type="molecule type" value="Genomic_DNA"/>
</dbReference>
<evidence type="ECO:0000256" key="3">
    <source>
        <dbReference type="SAM" id="MobiDB-lite"/>
    </source>
</evidence>
<organism evidence="4 5">
    <name type="scientific">Chelatococcus sambhunathii</name>
    <dbReference type="NCBI Taxonomy" id="363953"/>
    <lineage>
        <taxon>Bacteria</taxon>
        <taxon>Pseudomonadati</taxon>
        <taxon>Pseudomonadota</taxon>
        <taxon>Alphaproteobacteria</taxon>
        <taxon>Hyphomicrobiales</taxon>
        <taxon>Chelatococcaceae</taxon>
        <taxon>Chelatococcus</taxon>
    </lineage>
</organism>
<protein>
    <submittedName>
        <fullName evidence="4">SDR family oxidoreductase</fullName>
    </submittedName>
</protein>
<dbReference type="NCBIfam" id="NF005559">
    <property type="entry name" value="PRK07231.1"/>
    <property type="match status" value="1"/>
</dbReference>
<gene>
    <name evidence="4" type="ORF">IHQ68_02090</name>
</gene>
<dbReference type="Proteomes" id="UP001181622">
    <property type="component" value="Unassembled WGS sequence"/>
</dbReference>
<sequence>MFPARPGRRGAQRSSRGGLSRTPAGRTRRRRAKAPTIPARQCGRLLWAGGGNKRAGAGLAPAEGCAEELPLLDDPRTKYPTPPQPDQRQSIPGEEKALNPKADHGEDSYKGSGRLEGLAAIVTGADSGIGRAVALAFAREGADVLISYLSEHEDAEETARLVSSAGRRAVLAPGDVKDEAHCKSLVARALETFGQLNILVNNAAHQKSFDRIEEISAEEWDVTFRTNVYSQFYLSKAAAAVMPPGSSIINTTSINAKNPSPHLLAYATTKGAIANFTAGLAGLLADRGIRVNAVAPGPIWTPLIPSTMPDEAVKSFGENTPLGRAGQPAELAAAYVMLASNDASYITGAIIPVTGGRPML</sequence>
<comment type="similarity">
    <text evidence="1">Belongs to the short-chain dehydrogenases/reductases (SDR) family.</text>
</comment>
<feature type="region of interest" description="Disordered" evidence="3">
    <location>
        <begin position="1"/>
        <end position="110"/>
    </location>
</feature>
<dbReference type="PRINTS" id="PR00081">
    <property type="entry name" value="GDHRDH"/>
</dbReference>
<accession>A0ABU1DBC4</accession>
<feature type="compositionally biased region" description="Low complexity" evidence="3">
    <location>
        <begin position="12"/>
        <end position="25"/>
    </location>
</feature>